<accession>A0A0L0HQW9</accession>
<keyword evidence="7" id="KW-0472">Membrane</keyword>
<evidence type="ECO:0000313" key="11">
    <source>
        <dbReference type="Proteomes" id="UP000053201"/>
    </source>
</evidence>
<dbReference type="AlphaFoldDB" id="A0A0L0HQW9"/>
<evidence type="ECO:0000256" key="5">
    <source>
        <dbReference type="ARBA" id="ARBA00022927"/>
    </source>
</evidence>
<feature type="compositionally biased region" description="Basic and acidic residues" evidence="9">
    <location>
        <begin position="742"/>
        <end position="758"/>
    </location>
</feature>
<dbReference type="VEuPathDB" id="FungiDB:SPPG_02288"/>
<dbReference type="InParanoid" id="A0A0L0HQW9"/>
<keyword evidence="4" id="KW-0813">Transport</keyword>
<dbReference type="GO" id="GO:0006891">
    <property type="term" value="P:intra-Golgi vesicle-mediated transport"/>
    <property type="evidence" value="ECO:0007669"/>
    <property type="project" value="TreeGrafter"/>
</dbReference>
<dbReference type="SUPFAM" id="SSF74788">
    <property type="entry name" value="Cullin repeat-like"/>
    <property type="match status" value="1"/>
</dbReference>
<evidence type="ECO:0000256" key="9">
    <source>
        <dbReference type="SAM" id="MobiDB-lite"/>
    </source>
</evidence>
<reference evidence="10 11" key="1">
    <citation type="submission" date="2009-08" db="EMBL/GenBank/DDBJ databases">
        <title>The Genome Sequence of Spizellomyces punctatus strain DAOM BR117.</title>
        <authorList>
            <consortium name="The Broad Institute Genome Sequencing Platform"/>
            <person name="Russ C."/>
            <person name="Cuomo C."/>
            <person name="Shea T."/>
            <person name="Young S.K."/>
            <person name="Zeng Q."/>
            <person name="Koehrsen M."/>
            <person name="Haas B."/>
            <person name="Borodovsky M."/>
            <person name="Guigo R."/>
            <person name="Alvarado L."/>
            <person name="Berlin A."/>
            <person name="Bochicchio J."/>
            <person name="Borenstein D."/>
            <person name="Chapman S."/>
            <person name="Chen Z."/>
            <person name="Engels R."/>
            <person name="Freedman E."/>
            <person name="Gellesch M."/>
            <person name="Goldberg J."/>
            <person name="Griggs A."/>
            <person name="Gujja S."/>
            <person name="Heiman D."/>
            <person name="Hepburn T."/>
            <person name="Howarth C."/>
            <person name="Jen D."/>
            <person name="Larson L."/>
            <person name="Lewis B."/>
            <person name="Mehta T."/>
            <person name="Park D."/>
            <person name="Pearson M."/>
            <person name="Roberts A."/>
            <person name="Saif S."/>
            <person name="Shenoy N."/>
            <person name="Sisk P."/>
            <person name="Stolte C."/>
            <person name="Sykes S."/>
            <person name="Thomson T."/>
            <person name="Walk T."/>
            <person name="White J."/>
            <person name="Yandava C."/>
            <person name="Burger G."/>
            <person name="Gray M.W."/>
            <person name="Holland P.W.H."/>
            <person name="King N."/>
            <person name="Lang F.B.F."/>
            <person name="Roger A.J."/>
            <person name="Ruiz-Trillo I."/>
            <person name="Lander E."/>
            <person name="Nusbaum C."/>
        </authorList>
    </citation>
    <scope>NUCLEOTIDE SEQUENCE [LARGE SCALE GENOMIC DNA]</scope>
    <source>
        <strain evidence="10 11">DAOM BR117</strain>
    </source>
</reference>
<feature type="compositionally biased region" description="Pro residues" evidence="9">
    <location>
        <begin position="70"/>
        <end position="79"/>
    </location>
</feature>
<dbReference type="GO" id="GO:0017119">
    <property type="term" value="C:Golgi transport complex"/>
    <property type="evidence" value="ECO:0007669"/>
    <property type="project" value="InterPro"/>
</dbReference>
<keyword evidence="11" id="KW-1185">Reference proteome</keyword>
<dbReference type="GO" id="GO:0015031">
    <property type="term" value="P:protein transport"/>
    <property type="evidence" value="ECO:0007669"/>
    <property type="project" value="UniProtKB-KW"/>
</dbReference>
<evidence type="ECO:0000256" key="7">
    <source>
        <dbReference type="ARBA" id="ARBA00023136"/>
    </source>
</evidence>
<gene>
    <name evidence="10" type="ORF">SPPG_02288</name>
</gene>
<dbReference type="OMA" id="WETWPSS"/>
<dbReference type="PANTHER" id="PTHR21311">
    <property type="entry name" value="CONSERVED OLIGOMERIC GOLGI COMPLEX COMPONENT 8"/>
    <property type="match status" value="1"/>
</dbReference>
<dbReference type="RefSeq" id="XP_016611273.1">
    <property type="nucleotide sequence ID" value="XM_016750577.1"/>
</dbReference>
<dbReference type="Proteomes" id="UP000053201">
    <property type="component" value="Unassembled WGS sequence"/>
</dbReference>
<sequence length="797" mass="87901">MRAERGVDRAALLLSSFHHPIFPIPASMERILTRNHAINAHTSTVSYGHDLLVTLLEETATETARLLQAPPTPSTPTPQTPQQEHAQVPRRPSSMLLSRKPSTFAAKPETLPAHPTRKVSQALLEDQHVTSIERGPAPAAGTEIVTKELFADAEYQSYLDYLTSCSLESLKNEPVSLTKEATRLQQQLADLAYTEYRSFLRANECTRAFRDTFEALESRLDSLTSLLPDLERECTSFASSSAADVLKQRRREHLVLNQHSKLVEILEIPQLMDTLIRNGYYEEAMDLHTHVQRLLLRFPHFELLKSVADDLDEAIKVMLAQLVNLFAGDVKLPLCIRVVGYLRRMEALPEPELRLTFLQQRDKFFRKRIEEGCGKEPSGTGAGKDHLDYLKKYIDVWTCRECFFDIVAQYRGIFSDSLNTQTSHATTEAHQGKSTSALLYDATAHPTLTQSILTSYVTYRIEHLCTTLKTHLPHVTDASQVASLSTQTMYFGMSLGWVGIDLRGLVGPLFEETVAGIVEKIIGESVRDFVGWVKENSAVSIGAELGTPTGRTTTAKDPFLTGIYVKHSTIPNAEWTTPRTGGGPQPIRVIPAPTPLLAHPPLAHLLNAFFTAYNNLRALPAPSLRTRMESYVQEKLILCAETLDEGIASGWDGWSEDGRKIAKLAAAAWIDMLVPNVMDGLQMVFGGQKAEGASQLEKIVGPLKKWLVDSSGQQDNAESQTVLAANDEAVPVGQNGGLAKSENQKDSDGDDLHPLEAKPDEDERDTNLGDQERVTPAAVKVTVAAHPLEGPDASGNG</sequence>
<name>A0A0L0HQW9_SPIPD</name>
<dbReference type="PANTHER" id="PTHR21311:SF0">
    <property type="entry name" value="CONSERVED OLIGOMERIC GOLGI COMPLEX SUBUNIT 8"/>
    <property type="match status" value="1"/>
</dbReference>
<feature type="region of interest" description="Disordered" evidence="9">
    <location>
        <begin position="68"/>
        <end position="95"/>
    </location>
</feature>
<protein>
    <recommendedName>
        <fullName evidence="3">Conserved oligomeric Golgi complex subunit 8</fullName>
    </recommendedName>
    <alternativeName>
        <fullName evidence="8">Component of oligomeric Golgi complex 8</fullName>
    </alternativeName>
</protein>
<organism evidence="10 11">
    <name type="scientific">Spizellomyces punctatus (strain DAOM BR117)</name>
    <dbReference type="NCBI Taxonomy" id="645134"/>
    <lineage>
        <taxon>Eukaryota</taxon>
        <taxon>Fungi</taxon>
        <taxon>Fungi incertae sedis</taxon>
        <taxon>Chytridiomycota</taxon>
        <taxon>Chytridiomycota incertae sedis</taxon>
        <taxon>Chytridiomycetes</taxon>
        <taxon>Spizellomycetales</taxon>
        <taxon>Spizellomycetaceae</taxon>
        <taxon>Spizellomyces</taxon>
    </lineage>
</organism>
<dbReference type="STRING" id="645134.A0A0L0HQW9"/>
<feature type="region of interest" description="Disordered" evidence="9">
    <location>
        <begin position="727"/>
        <end position="776"/>
    </location>
</feature>
<evidence type="ECO:0000256" key="4">
    <source>
        <dbReference type="ARBA" id="ARBA00022448"/>
    </source>
</evidence>
<proteinExistence type="inferred from homology"/>
<dbReference type="GeneID" id="27685882"/>
<evidence type="ECO:0000256" key="1">
    <source>
        <dbReference type="ARBA" id="ARBA00004395"/>
    </source>
</evidence>
<evidence type="ECO:0000256" key="2">
    <source>
        <dbReference type="ARBA" id="ARBA00006419"/>
    </source>
</evidence>
<keyword evidence="6" id="KW-0333">Golgi apparatus</keyword>
<evidence type="ECO:0000256" key="8">
    <source>
        <dbReference type="ARBA" id="ARBA00031347"/>
    </source>
</evidence>
<dbReference type="OrthoDB" id="1661054at2759"/>
<comment type="subcellular location">
    <subcellularLocation>
        <location evidence="1">Golgi apparatus membrane</location>
        <topology evidence="1">Peripheral membrane protein</topology>
    </subcellularLocation>
</comment>
<dbReference type="eggNOG" id="KOG2069">
    <property type="taxonomic scope" value="Eukaryota"/>
</dbReference>
<dbReference type="EMBL" id="KQ257452">
    <property type="protein sequence ID" value="KND03234.1"/>
    <property type="molecule type" value="Genomic_DNA"/>
</dbReference>
<evidence type="ECO:0000256" key="6">
    <source>
        <dbReference type="ARBA" id="ARBA00023034"/>
    </source>
</evidence>
<dbReference type="InterPro" id="IPR007255">
    <property type="entry name" value="COG8"/>
</dbReference>
<comment type="similarity">
    <text evidence="2">Belongs to the COG8 family.</text>
</comment>
<evidence type="ECO:0000256" key="3">
    <source>
        <dbReference type="ARBA" id="ARBA00020983"/>
    </source>
</evidence>
<dbReference type="InterPro" id="IPR016159">
    <property type="entry name" value="Cullin_repeat-like_dom_sf"/>
</dbReference>
<keyword evidence="5" id="KW-0653">Protein transport</keyword>
<dbReference type="Pfam" id="PF04124">
    <property type="entry name" value="Dor1"/>
    <property type="match status" value="1"/>
</dbReference>
<dbReference type="GO" id="GO:0000139">
    <property type="term" value="C:Golgi membrane"/>
    <property type="evidence" value="ECO:0007669"/>
    <property type="project" value="UniProtKB-SubCell"/>
</dbReference>
<evidence type="ECO:0000313" key="10">
    <source>
        <dbReference type="EMBL" id="KND03234.1"/>
    </source>
</evidence>